<dbReference type="InterPro" id="IPR011275">
    <property type="entry name" value="Malate_DH_type3"/>
</dbReference>
<dbReference type="Proteomes" id="UP000646053">
    <property type="component" value="Unassembled WGS sequence"/>
</dbReference>
<dbReference type="PANTHER" id="PTHR43128">
    <property type="entry name" value="L-2-HYDROXYCARBOXYLATE DEHYDROGENASE (NAD(P)(+))"/>
    <property type="match status" value="1"/>
</dbReference>
<dbReference type="PIRSF" id="PIRSF000102">
    <property type="entry name" value="Lac_mal_DH"/>
    <property type="match status" value="1"/>
</dbReference>
<dbReference type="GO" id="GO:0004459">
    <property type="term" value="F:L-lactate dehydrogenase (NAD+) activity"/>
    <property type="evidence" value="ECO:0007669"/>
    <property type="project" value="UniProtKB-EC"/>
</dbReference>
<feature type="active site" description="Proton acceptor" evidence="6 7">
    <location>
        <position position="188"/>
    </location>
</feature>
<feature type="binding site" evidence="6 8">
    <location>
        <position position="95"/>
    </location>
    <ligand>
        <name>substrate</name>
    </ligand>
</feature>
<feature type="binding site" evidence="6 8">
    <location>
        <position position="101"/>
    </location>
    <ligand>
        <name>substrate</name>
    </ligand>
</feature>
<dbReference type="Gene3D" id="3.40.50.720">
    <property type="entry name" value="NAD(P)-binding Rossmann-like Domain"/>
    <property type="match status" value="1"/>
</dbReference>
<keyword evidence="2 6" id="KW-0816">Tricarboxylic acid cycle</keyword>
<dbReference type="Pfam" id="PF02866">
    <property type="entry name" value="Ldh_1_C"/>
    <property type="match status" value="1"/>
</dbReference>
<evidence type="ECO:0000256" key="8">
    <source>
        <dbReference type="PIRSR" id="PIRSR000102-2"/>
    </source>
</evidence>
<comment type="similarity">
    <text evidence="6">Belongs to the LDH/MDH superfamily. MDH type 3 family.</text>
</comment>
<comment type="catalytic activity">
    <reaction evidence="5">
        <text>(S)-lactate + NAD(+) = pyruvate + NADH + H(+)</text>
        <dbReference type="Rhea" id="RHEA:23444"/>
        <dbReference type="ChEBI" id="CHEBI:15361"/>
        <dbReference type="ChEBI" id="CHEBI:15378"/>
        <dbReference type="ChEBI" id="CHEBI:16651"/>
        <dbReference type="ChEBI" id="CHEBI:57540"/>
        <dbReference type="ChEBI" id="CHEBI:57945"/>
        <dbReference type="EC" id="1.1.1.27"/>
    </reaction>
</comment>
<dbReference type="InterPro" id="IPR001557">
    <property type="entry name" value="L-lactate/malate_DH"/>
</dbReference>
<dbReference type="InterPro" id="IPR022383">
    <property type="entry name" value="Lactate/malate_DH_C"/>
</dbReference>
<feature type="binding site" evidence="6 9">
    <location>
        <begin position="131"/>
        <end position="133"/>
    </location>
    <ligand>
        <name>NAD(+)</name>
        <dbReference type="ChEBI" id="CHEBI:57540"/>
    </ligand>
</feature>
<evidence type="ECO:0000256" key="2">
    <source>
        <dbReference type="ARBA" id="ARBA00022532"/>
    </source>
</evidence>
<feature type="domain" description="Lactate/malate dehydrogenase C-terminal" evidence="11">
    <location>
        <begin position="160"/>
        <end position="320"/>
    </location>
</feature>
<protein>
    <recommendedName>
        <fullName evidence="6">Malate dehydrogenase</fullName>
        <ecNumber evidence="6">1.1.1.37</ecNumber>
    </recommendedName>
</protein>
<evidence type="ECO:0000259" key="11">
    <source>
        <dbReference type="Pfam" id="PF02866"/>
    </source>
</evidence>
<comment type="catalytic activity">
    <reaction evidence="6">
        <text>(S)-malate + NAD(+) = oxaloacetate + NADH + H(+)</text>
        <dbReference type="Rhea" id="RHEA:21432"/>
        <dbReference type="ChEBI" id="CHEBI:15378"/>
        <dbReference type="ChEBI" id="CHEBI:15589"/>
        <dbReference type="ChEBI" id="CHEBI:16452"/>
        <dbReference type="ChEBI" id="CHEBI:57540"/>
        <dbReference type="ChEBI" id="CHEBI:57945"/>
        <dbReference type="EC" id="1.1.1.37"/>
    </reaction>
</comment>
<evidence type="ECO:0000256" key="7">
    <source>
        <dbReference type="PIRSR" id="PIRSR000102-1"/>
    </source>
</evidence>
<accession>A0A8J8CIZ3</accession>
<dbReference type="GO" id="GO:0030060">
    <property type="term" value="F:L-malate dehydrogenase (NAD+) activity"/>
    <property type="evidence" value="ECO:0007669"/>
    <property type="project" value="UniProtKB-UniRule"/>
</dbReference>
<reference evidence="12" key="1">
    <citation type="submission" date="2019-12" db="EMBL/GenBank/DDBJ databases">
        <title>High-Quality draft genome sequences of three cyanobacteria isolated from the limestone walls of the Old Cathedral of Coimbra.</title>
        <authorList>
            <person name="Tiago I."/>
            <person name="Soares F."/>
            <person name="Portugal A."/>
        </authorList>
    </citation>
    <scope>NUCLEOTIDE SEQUENCE</scope>
    <source>
        <strain evidence="12">A</strain>
    </source>
</reference>
<dbReference type="HAMAP" id="MF_00487">
    <property type="entry name" value="Malate_dehydrog_3"/>
    <property type="match status" value="1"/>
</dbReference>
<proteinExistence type="inferred from homology"/>
<dbReference type="FunFam" id="3.90.110.10:FF:000004">
    <property type="entry name" value="Malate dehydrogenase"/>
    <property type="match status" value="1"/>
</dbReference>
<dbReference type="EMBL" id="WVIE01000013">
    <property type="protein sequence ID" value="NDJ18124.1"/>
    <property type="molecule type" value="Genomic_DNA"/>
</dbReference>
<dbReference type="CDD" id="cd01339">
    <property type="entry name" value="LDH-like_MDH"/>
    <property type="match status" value="1"/>
</dbReference>
<evidence type="ECO:0000313" key="12">
    <source>
        <dbReference type="EMBL" id="NDJ18124.1"/>
    </source>
</evidence>
<keyword evidence="13" id="KW-1185">Reference proteome</keyword>
<dbReference type="InterPro" id="IPR036291">
    <property type="entry name" value="NAD(P)-bd_dom_sf"/>
</dbReference>
<comment type="caution">
    <text evidence="12">The sequence shown here is derived from an EMBL/GenBank/DDBJ whole genome shotgun (WGS) entry which is preliminary data.</text>
</comment>
<dbReference type="InterPro" id="IPR001236">
    <property type="entry name" value="Lactate/malate_DH_N"/>
</dbReference>
<dbReference type="FunFam" id="3.40.50.720:FF:000018">
    <property type="entry name" value="Malate dehydrogenase"/>
    <property type="match status" value="1"/>
</dbReference>
<evidence type="ECO:0000256" key="3">
    <source>
        <dbReference type="ARBA" id="ARBA00023002"/>
    </source>
</evidence>
<organism evidence="12 13">
    <name type="scientific">Myxacorys almedinensis A</name>
    <dbReference type="NCBI Taxonomy" id="2690445"/>
    <lineage>
        <taxon>Bacteria</taxon>
        <taxon>Bacillati</taxon>
        <taxon>Cyanobacteriota</taxon>
        <taxon>Cyanophyceae</taxon>
        <taxon>Leptolyngbyales</taxon>
        <taxon>Leptolyngbyaceae</taxon>
        <taxon>Myxacorys</taxon>
        <taxon>Myxacorys almedinensis</taxon>
    </lineage>
</organism>
<feature type="binding site" evidence="6 9">
    <location>
        <position position="46"/>
    </location>
    <ligand>
        <name>NAD(+)</name>
        <dbReference type="ChEBI" id="CHEBI:57540"/>
    </ligand>
</feature>
<feature type="binding site" evidence="6 9">
    <location>
        <begin position="22"/>
        <end position="27"/>
    </location>
    <ligand>
        <name>NAD(+)</name>
        <dbReference type="ChEBI" id="CHEBI:57540"/>
    </ligand>
</feature>
<name>A0A8J8CIZ3_9CYAN</name>
<sequence length="326" mass="34932">MLPLCTLNIMASCTQVRVSVIGAGNVGSSLAQRLAEKDLADVVLLDVLSGRPQGLALDLMEARGVERHNREIIGTTDYADTANSSVVVITAGVPRKPGISRDDLLLTNAKIVRDTVKGAIAHSPNAVFIIVTNPLDVMTYLAWKTSGLPTHQIMGMAGVLDSARFQTFIAMELNISASDIHATVLGGHGDLMVPLPRYSTVSGIPITELMDQATCDRLIQRTRNGGAEIVELMQTGSAFFAPASSASLMVEAILHNQSRLLPVAAYLQGEYGLEDVFIGVPCRIGCQGIESILEMKLTDSERAALHRSAQSVRENVDRAMKLLENA</sequence>
<dbReference type="NCBIfam" id="NF004863">
    <property type="entry name" value="PRK06223.1"/>
    <property type="match status" value="1"/>
</dbReference>
<evidence type="ECO:0000313" key="13">
    <source>
        <dbReference type="Proteomes" id="UP000646053"/>
    </source>
</evidence>
<comment type="function">
    <text evidence="6">Catalyzes the reversible oxidation of malate to oxaloacetate.</text>
</comment>
<dbReference type="GO" id="GO:0006099">
    <property type="term" value="P:tricarboxylic acid cycle"/>
    <property type="evidence" value="ECO:0007669"/>
    <property type="project" value="UniProtKB-UniRule"/>
</dbReference>
<dbReference type="Gene3D" id="3.90.110.10">
    <property type="entry name" value="Lactate dehydrogenase/glycoside hydrolase, family 4, C-terminal"/>
    <property type="match status" value="1"/>
</dbReference>
<evidence type="ECO:0000256" key="1">
    <source>
        <dbReference type="ARBA" id="ARBA00006054"/>
    </source>
</evidence>
<feature type="binding site" evidence="6 9">
    <location>
        <position position="108"/>
    </location>
    <ligand>
        <name>NAD(+)</name>
        <dbReference type="ChEBI" id="CHEBI:57540"/>
    </ligand>
</feature>
<dbReference type="InterPro" id="IPR015955">
    <property type="entry name" value="Lactate_DH/Glyco_Ohase_4_C"/>
</dbReference>
<feature type="binding site" evidence="6 8">
    <location>
        <position position="164"/>
    </location>
    <ligand>
        <name>substrate</name>
    </ligand>
</feature>
<feature type="domain" description="Lactate/malate dehydrogenase N-terminal" evidence="10">
    <location>
        <begin position="16"/>
        <end position="155"/>
    </location>
</feature>
<evidence type="ECO:0000259" key="10">
    <source>
        <dbReference type="Pfam" id="PF00056"/>
    </source>
</evidence>
<dbReference type="NCBIfam" id="TIGR01763">
    <property type="entry name" value="MalateDH_bact"/>
    <property type="match status" value="1"/>
</dbReference>
<keyword evidence="4 6" id="KW-0520">NAD</keyword>
<dbReference type="PRINTS" id="PR00086">
    <property type="entry name" value="LLDHDRGNASE"/>
</dbReference>
<evidence type="ECO:0000256" key="6">
    <source>
        <dbReference type="HAMAP-Rule" id="MF_00487"/>
    </source>
</evidence>
<evidence type="ECO:0000256" key="4">
    <source>
        <dbReference type="ARBA" id="ARBA00023027"/>
    </source>
</evidence>
<comment type="similarity">
    <text evidence="1">Belongs to the LDH/MDH superfamily. LDH family.</text>
</comment>
<dbReference type="SUPFAM" id="SSF56327">
    <property type="entry name" value="LDH C-terminal domain-like"/>
    <property type="match status" value="1"/>
</dbReference>
<evidence type="ECO:0000256" key="9">
    <source>
        <dbReference type="PIRSR" id="PIRSR000102-3"/>
    </source>
</evidence>
<dbReference type="SUPFAM" id="SSF51735">
    <property type="entry name" value="NAD(P)-binding Rossmann-fold domains"/>
    <property type="match status" value="1"/>
</dbReference>
<feature type="binding site" evidence="6 8">
    <location>
        <position position="133"/>
    </location>
    <ligand>
        <name>substrate</name>
    </ligand>
</feature>
<dbReference type="Pfam" id="PF00056">
    <property type="entry name" value="Ldh_1_N"/>
    <property type="match status" value="1"/>
</dbReference>
<dbReference type="AlphaFoldDB" id="A0A8J8CIZ3"/>
<dbReference type="EC" id="1.1.1.37" evidence="6"/>
<dbReference type="PANTHER" id="PTHR43128:SF16">
    <property type="entry name" value="L-LACTATE DEHYDROGENASE"/>
    <property type="match status" value="1"/>
</dbReference>
<dbReference type="GO" id="GO:0006089">
    <property type="term" value="P:lactate metabolic process"/>
    <property type="evidence" value="ECO:0007669"/>
    <property type="project" value="TreeGrafter"/>
</dbReference>
<gene>
    <name evidence="6 12" type="primary">mdh</name>
    <name evidence="12" type="ORF">GS601_12630</name>
</gene>
<keyword evidence="3 6" id="KW-0560">Oxidoreductase</keyword>
<evidence type="ECO:0000256" key="5">
    <source>
        <dbReference type="ARBA" id="ARBA00049258"/>
    </source>
</evidence>